<dbReference type="InterPro" id="IPR003545">
    <property type="entry name" value="Telomerase_RT"/>
</dbReference>
<dbReference type="Pfam" id="PF12009">
    <property type="entry name" value="Telomerase_RBD"/>
    <property type="match status" value="1"/>
</dbReference>
<dbReference type="Pfam" id="PF00078">
    <property type="entry name" value="RVT_1"/>
    <property type="match status" value="1"/>
</dbReference>
<evidence type="ECO:0000256" key="13">
    <source>
        <dbReference type="ARBA" id="ARBA00048173"/>
    </source>
</evidence>
<comment type="function">
    <text evidence="14">Telomerase is a ribonucleoprotein enzyme essential for the replication of chromosome termini in most eukaryotes. It elongates telomeres. It is a reverse transcriptase that adds simple sequence repeats to chromosome ends by copying a template sequence within the RNA component of the enzyme.</text>
</comment>
<dbReference type="EMBL" id="EF514225">
    <property type="protein sequence ID" value="ABQ10587.1"/>
    <property type="molecule type" value="Genomic_DNA"/>
</dbReference>
<dbReference type="GO" id="GO:0003720">
    <property type="term" value="F:telomerase activity"/>
    <property type="evidence" value="ECO:0007669"/>
    <property type="project" value="InterPro"/>
</dbReference>
<proteinExistence type="inferred from homology"/>
<dbReference type="PROSITE" id="PS50878">
    <property type="entry name" value="RT_POL"/>
    <property type="match status" value="1"/>
</dbReference>
<accession>A5HE93</accession>
<dbReference type="PANTHER" id="PTHR12066">
    <property type="entry name" value="TELOMERASE REVERSE TRANSCRIPTASE"/>
    <property type="match status" value="1"/>
</dbReference>
<dbReference type="EC" id="2.7.7.49" evidence="2 14"/>
<evidence type="ECO:0000256" key="14">
    <source>
        <dbReference type="RuleBase" id="RU365061"/>
    </source>
</evidence>
<reference evidence="16" key="1">
    <citation type="journal article" date="2007" name="Gene">
        <title>Identification and characterization of sea squirt telomerase reverse transcriptase.</title>
        <authorList>
            <person name="Li Y."/>
            <person name="Yates J.A."/>
            <person name="Chen J.J."/>
        </authorList>
    </citation>
    <scope>NUCLEOTIDE SEQUENCE</scope>
</reference>
<dbReference type="SMART" id="SM00975">
    <property type="entry name" value="Telomerase_RBD"/>
    <property type="match status" value="1"/>
</dbReference>
<evidence type="ECO:0000256" key="6">
    <source>
        <dbReference type="ARBA" id="ARBA00022695"/>
    </source>
</evidence>
<keyword evidence="4 14" id="KW-0158">Chromosome</keyword>
<dbReference type="Gene3D" id="1.10.132.70">
    <property type="match status" value="1"/>
</dbReference>
<comment type="catalytic activity">
    <reaction evidence="13 14">
        <text>DNA(n) + a 2'-deoxyribonucleoside 5'-triphosphate = DNA(n+1) + diphosphate</text>
        <dbReference type="Rhea" id="RHEA:22508"/>
        <dbReference type="Rhea" id="RHEA-COMP:17339"/>
        <dbReference type="Rhea" id="RHEA-COMP:17340"/>
        <dbReference type="ChEBI" id="CHEBI:33019"/>
        <dbReference type="ChEBI" id="CHEBI:61560"/>
        <dbReference type="ChEBI" id="CHEBI:173112"/>
        <dbReference type="EC" id="2.7.7.49"/>
    </reaction>
</comment>
<comment type="similarity">
    <text evidence="1 14">Belongs to the reverse transcriptase family. Telomerase subfamily.</text>
</comment>
<evidence type="ECO:0000256" key="3">
    <source>
        <dbReference type="ARBA" id="ARBA00016182"/>
    </source>
</evidence>
<comment type="subcellular location">
    <subcellularLocation>
        <location evidence="14">Nucleus</location>
    </subcellularLocation>
    <subcellularLocation>
        <location evidence="14">Chromosome</location>
        <location evidence="14">Telomere</location>
    </subcellularLocation>
</comment>
<dbReference type="GO" id="GO:0042162">
    <property type="term" value="F:telomeric DNA binding"/>
    <property type="evidence" value="ECO:0007669"/>
    <property type="project" value="TreeGrafter"/>
</dbReference>
<evidence type="ECO:0000256" key="5">
    <source>
        <dbReference type="ARBA" id="ARBA00022679"/>
    </source>
</evidence>
<name>A5HE93_CIOSA</name>
<keyword evidence="7 14" id="KW-0479">Metal-binding</keyword>
<evidence type="ECO:0000256" key="1">
    <source>
        <dbReference type="ARBA" id="ARBA00008001"/>
    </source>
</evidence>
<evidence type="ECO:0000256" key="4">
    <source>
        <dbReference type="ARBA" id="ARBA00022454"/>
    </source>
</evidence>
<dbReference type="AlphaFoldDB" id="A5HE93"/>
<evidence type="ECO:0000259" key="15">
    <source>
        <dbReference type="PROSITE" id="PS50878"/>
    </source>
</evidence>
<dbReference type="Gene3D" id="1.10.357.90">
    <property type="match status" value="1"/>
</dbReference>
<keyword evidence="11 14" id="KW-0539">Nucleus</keyword>
<dbReference type="InterPro" id="IPR021891">
    <property type="entry name" value="Telomerase_RBD"/>
</dbReference>
<keyword evidence="5 14" id="KW-0808">Transferase</keyword>
<evidence type="ECO:0000256" key="8">
    <source>
        <dbReference type="ARBA" id="ARBA00022842"/>
    </source>
</evidence>
<dbReference type="PRINTS" id="PR01365">
    <property type="entry name" value="TELOMERASERT"/>
</dbReference>
<protein>
    <recommendedName>
        <fullName evidence="3 14">Telomerase reverse transcriptase</fullName>
        <ecNumber evidence="2 14">2.7.7.49</ecNumber>
    </recommendedName>
    <alternativeName>
        <fullName evidence="12 14">Telomerase catalytic subunit</fullName>
    </alternativeName>
</protein>
<dbReference type="SUPFAM" id="SSF56672">
    <property type="entry name" value="DNA/RNA polymerases"/>
    <property type="match status" value="1"/>
</dbReference>
<dbReference type="InterPro" id="IPR043502">
    <property type="entry name" value="DNA/RNA_pol_sf"/>
</dbReference>
<evidence type="ECO:0000256" key="7">
    <source>
        <dbReference type="ARBA" id="ARBA00022723"/>
    </source>
</evidence>
<dbReference type="InterPro" id="IPR000477">
    <property type="entry name" value="RT_dom"/>
</dbReference>
<organism evidence="16">
    <name type="scientific">Ciona savignyi</name>
    <name type="common">Pacific transparent sea squirt</name>
    <dbReference type="NCBI Taxonomy" id="51511"/>
    <lineage>
        <taxon>Eukaryota</taxon>
        <taxon>Metazoa</taxon>
        <taxon>Chordata</taxon>
        <taxon>Tunicata</taxon>
        <taxon>Ascidiacea</taxon>
        <taxon>Phlebobranchia</taxon>
        <taxon>Cionidae</taxon>
        <taxon>Ciona</taxon>
    </lineage>
</organism>
<evidence type="ECO:0000256" key="12">
    <source>
        <dbReference type="ARBA" id="ARBA00032044"/>
    </source>
</evidence>
<dbReference type="GO" id="GO:0046872">
    <property type="term" value="F:metal ion binding"/>
    <property type="evidence" value="ECO:0007669"/>
    <property type="project" value="UniProtKB-KW"/>
</dbReference>
<keyword evidence="9 14" id="KW-0779">Telomere</keyword>
<keyword evidence="6 14" id="KW-0548">Nucleotidyltransferase</keyword>
<feature type="domain" description="Reverse transcriptase" evidence="15">
    <location>
        <begin position="362"/>
        <end position="640"/>
    </location>
</feature>
<evidence type="ECO:0000256" key="11">
    <source>
        <dbReference type="ARBA" id="ARBA00023242"/>
    </source>
</evidence>
<dbReference type="GO" id="GO:0000333">
    <property type="term" value="C:telomerase catalytic core complex"/>
    <property type="evidence" value="ECO:0007669"/>
    <property type="project" value="TreeGrafter"/>
</dbReference>
<sequence length="843" mass="99322">MNLNIYVHTILYSKVSFNDKTNEEIFPRCHVLRKLSVSNTSARKLVQHIFKDIISESRTSVDKIIKKPAISQNLQLQKTSAVNTTNFTDTSATLFEKTFAGFGFETKVKKKHVAFNGCNKLCKASSTYKENLSKFQLAFTPDKIRIISEPEVFKTSKDKLNILRRLRKCIPLCYNLLKKTNNRTIFNKLTYYTKFKSSGERSLTKQDLHQLSKLPVTQLTEHLSKMLQLYTTKHQVYLFLRASLKKTIPIHLMWGTKRNQTAFHKNLKQFLGCRRYDKFSILDFTKGLCIEDLPWVKGIYGKDTLLQFFKWIIEEYLFVLIRGSFYITDNGNFKNRLFFYPKKIWSEAVAYGVALLLKQKRWAFHSSEKHTVPPYFAVRFCPKLNGLRPIMKLRNPKEPSSKMSFNSISSVLKLALQRFPDSLGFAIKDRSDIYCKWRQFLLKLKEINAKRWQLYFVKLDICRCFDSIPIPKLLRIVQDLLDRAGTLDVSIVTKGKLRCKIHHCSQYIVDQLKFFLRDVTLSVLSKTFIKLNGIPQGWLLSSLLCNIFYGHMEQTHLFKVFEGINHEPCLLLRYVDDYLFITTNQDKATTFLQLMHSGFEDYGCKINPKKTCINFHPNFIDSQVLILNNEEPFHWFGYIFPTCINMNKKQIKQTGTNNFGGISMDLSSYQSTRRYRDFMSTRSSVTIYRQCSIQKNMTRRVDHMLFDPQITCRKRIFRNLYEIALLGAIHTVAYDLHRKDIYKDPLIINIFINLVAHRVWVIIQRKFKGKHFLSNSLVKWIFFKAFLVKLKRHHYYKKVIPSLHRQVLLNTTRLQNSKKWRENRFKMREALINFPVTLCKLKT</sequence>
<gene>
    <name evidence="16" type="primary">TERT</name>
</gene>
<evidence type="ECO:0000256" key="2">
    <source>
        <dbReference type="ARBA" id="ARBA00012493"/>
    </source>
</evidence>
<evidence type="ECO:0000256" key="9">
    <source>
        <dbReference type="ARBA" id="ARBA00022895"/>
    </source>
</evidence>
<dbReference type="Gene3D" id="3.30.70.2630">
    <property type="match status" value="1"/>
</dbReference>
<dbReference type="GO" id="GO:0070034">
    <property type="term" value="F:telomerase RNA binding"/>
    <property type="evidence" value="ECO:0007669"/>
    <property type="project" value="TreeGrafter"/>
</dbReference>
<dbReference type="GO" id="GO:0000781">
    <property type="term" value="C:chromosome, telomeric region"/>
    <property type="evidence" value="ECO:0007669"/>
    <property type="project" value="UniProtKB-SubCell"/>
</dbReference>
<evidence type="ECO:0000313" key="16">
    <source>
        <dbReference type="EMBL" id="ABQ10587.1"/>
    </source>
</evidence>
<keyword evidence="8 14" id="KW-0460">Magnesium</keyword>
<dbReference type="CDD" id="cd01648">
    <property type="entry name" value="TERT"/>
    <property type="match status" value="1"/>
</dbReference>
<dbReference type="PANTHER" id="PTHR12066:SF0">
    <property type="entry name" value="TELOMERASE REVERSE TRANSCRIPTASE"/>
    <property type="match status" value="1"/>
</dbReference>
<reference evidence="16" key="2">
    <citation type="submission" date="2007-03" db="EMBL/GenBank/DDBJ databases">
        <authorList>
            <person name="Chen J.L."/>
        </authorList>
    </citation>
    <scope>NUCLEOTIDE SEQUENCE</scope>
</reference>
<evidence type="ECO:0000256" key="10">
    <source>
        <dbReference type="ARBA" id="ARBA00022918"/>
    </source>
</evidence>
<dbReference type="GO" id="GO:0007004">
    <property type="term" value="P:telomere maintenance via telomerase"/>
    <property type="evidence" value="ECO:0007669"/>
    <property type="project" value="TreeGrafter"/>
</dbReference>
<keyword evidence="10 14" id="KW-0695">RNA-directed DNA polymerase</keyword>